<feature type="compositionally biased region" description="Basic and acidic residues" evidence="1">
    <location>
        <begin position="166"/>
        <end position="177"/>
    </location>
</feature>
<feature type="domain" description="Bacteriophage T5 Orf172 DNA-binding" evidence="2">
    <location>
        <begin position="360"/>
        <end position="496"/>
    </location>
</feature>
<dbReference type="AlphaFoldDB" id="A0AAV9J7Q4"/>
<feature type="compositionally biased region" description="Basic and acidic residues" evidence="1">
    <location>
        <begin position="9"/>
        <end position="19"/>
    </location>
</feature>
<dbReference type="PANTHER" id="PTHR28094">
    <property type="entry name" value="MEIOTICALLY UP-REGULATED GENE 113 PROTEIN"/>
    <property type="match status" value="1"/>
</dbReference>
<dbReference type="InterPro" id="IPR053006">
    <property type="entry name" value="Meiosis_regulatory"/>
</dbReference>
<evidence type="ECO:0000259" key="2">
    <source>
        <dbReference type="SMART" id="SM00974"/>
    </source>
</evidence>
<dbReference type="PANTHER" id="PTHR28094:SF2">
    <property type="entry name" value="BACTERIOPHAGE T5 ORF172 DNA-BINDING DOMAIN-CONTAINING PROTEIN"/>
    <property type="match status" value="1"/>
</dbReference>
<feature type="region of interest" description="Disordered" evidence="1">
    <location>
        <begin position="82"/>
        <end position="184"/>
    </location>
</feature>
<dbReference type="EMBL" id="JAVFHQ010000059">
    <property type="protein sequence ID" value="KAK4540950.1"/>
    <property type="molecule type" value="Genomic_DNA"/>
</dbReference>
<accession>A0AAV9J7Q4</accession>
<evidence type="ECO:0000256" key="1">
    <source>
        <dbReference type="SAM" id="MobiDB-lite"/>
    </source>
</evidence>
<dbReference type="InterPro" id="IPR018306">
    <property type="entry name" value="Phage_T5_Orf172_DNA-bd"/>
</dbReference>
<organism evidence="3 4">
    <name type="scientific">Oleoguttula mirabilis</name>
    <dbReference type="NCBI Taxonomy" id="1507867"/>
    <lineage>
        <taxon>Eukaryota</taxon>
        <taxon>Fungi</taxon>
        <taxon>Dikarya</taxon>
        <taxon>Ascomycota</taxon>
        <taxon>Pezizomycotina</taxon>
        <taxon>Dothideomycetes</taxon>
        <taxon>Dothideomycetidae</taxon>
        <taxon>Mycosphaerellales</taxon>
        <taxon>Teratosphaeriaceae</taxon>
        <taxon>Oleoguttula</taxon>
    </lineage>
</organism>
<name>A0AAV9J7Q4_9PEZI</name>
<proteinExistence type="predicted"/>
<dbReference type="Proteomes" id="UP001324427">
    <property type="component" value="Unassembled WGS sequence"/>
</dbReference>
<feature type="region of interest" description="Disordered" evidence="1">
    <location>
        <begin position="1"/>
        <end position="24"/>
    </location>
</feature>
<gene>
    <name evidence="3" type="ORF">LTR36_008458</name>
</gene>
<evidence type="ECO:0000313" key="4">
    <source>
        <dbReference type="Proteomes" id="UP001324427"/>
    </source>
</evidence>
<feature type="compositionally biased region" description="Basic and acidic residues" evidence="1">
    <location>
        <begin position="129"/>
        <end position="150"/>
    </location>
</feature>
<dbReference type="SMART" id="SM00974">
    <property type="entry name" value="T5orf172"/>
    <property type="match status" value="1"/>
</dbReference>
<dbReference type="Pfam" id="PF10544">
    <property type="entry name" value="T5orf172"/>
    <property type="match status" value="1"/>
</dbReference>
<protein>
    <recommendedName>
        <fullName evidence="2">Bacteriophage T5 Orf172 DNA-binding domain-containing protein</fullName>
    </recommendedName>
</protein>
<sequence length="506" mass="56047">MPNLLSAHTPEKLLGRNDSKNPAATCAGITSSGRACRRALASPRTSPAGRRTPSAAGVVAVVQEDGAVQQASFYCWQHKDQAEQRVVEEEKKTSNGGRSKRRSMELFPVKGRSSIDTLVQRLGIESVPEEGRKKQERKTKEPRPPTRTETADFGAQSGRPSAQAPHAEKYGVAEPARHRVKSKRPSFWASLCCTTGGGDEEYVEIVRHRRRADQERPSDSPARVTAAATPRIPANKPMESARPTSASVPPRRPVSDVPTRPTTQQRFSSNTQTHRLLSLIPQHLSPQTTSTLLAELIKPISAADEEGYIYIFWLTPQSKDSPAESTARSLLTPGRPQHDRRISDVMTEYSFAGSEPETRGKKTIMLKIGRANNVTRRMNEWQRQCGYALNLVRWYPYISSSSATPSPVPSPTANRPTQLYPDLTRPPTAAATARMESGVVRKVPCVKRVERLVHLELQEKQVKRQCAACGKEHREWFEVEASQAGVKAVDECVRRWVGWAEGLTGV</sequence>
<feature type="region of interest" description="Disordered" evidence="1">
    <location>
        <begin position="210"/>
        <end position="271"/>
    </location>
</feature>
<feature type="region of interest" description="Disordered" evidence="1">
    <location>
        <begin position="401"/>
        <end position="422"/>
    </location>
</feature>
<feature type="compositionally biased region" description="Basic and acidic residues" evidence="1">
    <location>
        <begin position="82"/>
        <end position="93"/>
    </location>
</feature>
<comment type="caution">
    <text evidence="3">The sequence shown here is derived from an EMBL/GenBank/DDBJ whole genome shotgun (WGS) entry which is preliminary data.</text>
</comment>
<reference evidence="3 4" key="1">
    <citation type="submission" date="2021-11" db="EMBL/GenBank/DDBJ databases">
        <title>Black yeast isolated from Biological Soil Crust.</title>
        <authorList>
            <person name="Kurbessoian T."/>
        </authorList>
    </citation>
    <scope>NUCLEOTIDE SEQUENCE [LARGE SCALE GENOMIC DNA]</scope>
    <source>
        <strain evidence="3 4">CCFEE 5522</strain>
    </source>
</reference>
<keyword evidence="4" id="KW-1185">Reference proteome</keyword>
<evidence type="ECO:0000313" key="3">
    <source>
        <dbReference type="EMBL" id="KAK4540950.1"/>
    </source>
</evidence>
<feature type="compositionally biased region" description="Low complexity" evidence="1">
    <location>
        <begin position="240"/>
        <end position="263"/>
    </location>
</feature>